<keyword evidence="2" id="KW-1185">Reference proteome</keyword>
<name>A0ACB9AFT7_CICIN</name>
<protein>
    <submittedName>
        <fullName evidence="1">Uncharacterized protein</fullName>
    </submittedName>
</protein>
<evidence type="ECO:0000313" key="1">
    <source>
        <dbReference type="EMBL" id="KAI3708889.1"/>
    </source>
</evidence>
<accession>A0ACB9AFT7</accession>
<evidence type="ECO:0000313" key="2">
    <source>
        <dbReference type="Proteomes" id="UP001055811"/>
    </source>
</evidence>
<comment type="caution">
    <text evidence="1">The sequence shown here is derived from an EMBL/GenBank/DDBJ whole genome shotgun (WGS) entry which is preliminary data.</text>
</comment>
<organism evidence="1 2">
    <name type="scientific">Cichorium intybus</name>
    <name type="common">Chicory</name>
    <dbReference type="NCBI Taxonomy" id="13427"/>
    <lineage>
        <taxon>Eukaryota</taxon>
        <taxon>Viridiplantae</taxon>
        <taxon>Streptophyta</taxon>
        <taxon>Embryophyta</taxon>
        <taxon>Tracheophyta</taxon>
        <taxon>Spermatophyta</taxon>
        <taxon>Magnoliopsida</taxon>
        <taxon>eudicotyledons</taxon>
        <taxon>Gunneridae</taxon>
        <taxon>Pentapetalae</taxon>
        <taxon>asterids</taxon>
        <taxon>campanulids</taxon>
        <taxon>Asterales</taxon>
        <taxon>Asteraceae</taxon>
        <taxon>Cichorioideae</taxon>
        <taxon>Cichorieae</taxon>
        <taxon>Cichoriinae</taxon>
        <taxon>Cichorium</taxon>
    </lineage>
</organism>
<dbReference type="Proteomes" id="UP001055811">
    <property type="component" value="Linkage Group LG07"/>
</dbReference>
<reference evidence="1 2" key="2">
    <citation type="journal article" date="2022" name="Mol. Ecol. Resour.">
        <title>The genomes of chicory, endive, great burdock and yacon provide insights into Asteraceae paleo-polyploidization history and plant inulin production.</title>
        <authorList>
            <person name="Fan W."/>
            <person name="Wang S."/>
            <person name="Wang H."/>
            <person name="Wang A."/>
            <person name="Jiang F."/>
            <person name="Liu H."/>
            <person name="Zhao H."/>
            <person name="Xu D."/>
            <person name="Zhang Y."/>
        </authorList>
    </citation>
    <scope>NUCLEOTIDE SEQUENCE [LARGE SCALE GENOMIC DNA]</scope>
    <source>
        <strain evidence="2">cv. Punajuju</strain>
        <tissue evidence="1">Leaves</tissue>
    </source>
</reference>
<proteinExistence type="predicted"/>
<sequence>MKVRKGLISGRSVELSESPLSSLIPHALNCTTKTLILAVFRFIMAPCLSFWLDDLVMWGFKGFRTCNADLQRWVMPERYTFGKRPPIPLWKKNIKIIVGEPIKFDIAKLKQTALSTSRNLRFTENRGWPPFGAPDEVSQRCLYINISERIQNALQRLRVLGR</sequence>
<dbReference type="EMBL" id="CM042015">
    <property type="protein sequence ID" value="KAI3708889.1"/>
    <property type="molecule type" value="Genomic_DNA"/>
</dbReference>
<gene>
    <name evidence="1" type="ORF">L2E82_38432</name>
</gene>
<reference evidence="2" key="1">
    <citation type="journal article" date="2022" name="Mol. Ecol. Resour.">
        <title>The genomes of chicory, endive, great burdock and yacon provide insights into Asteraceae palaeo-polyploidization history and plant inulin production.</title>
        <authorList>
            <person name="Fan W."/>
            <person name="Wang S."/>
            <person name="Wang H."/>
            <person name="Wang A."/>
            <person name="Jiang F."/>
            <person name="Liu H."/>
            <person name="Zhao H."/>
            <person name="Xu D."/>
            <person name="Zhang Y."/>
        </authorList>
    </citation>
    <scope>NUCLEOTIDE SEQUENCE [LARGE SCALE GENOMIC DNA]</scope>
    <source>
        <strain evidence="2">cv. Punajuju</strain>
    </source>
</reference>